<evidence type="ECO:0000256" key="1">
    <source>
        <dbReference type="SAM" id="Phobius"/>
    </source>
</evidence>
<keyword evidence="1" id="KW-0472">Membrane</keyword>
<dbReference type="AlphaFoldDB" id="A0AAD9MTN5"/>
<sequence>HSPVRALGRSLTHSLTHFFLPQWSNTCYGCDFFYLIYRFVVAVFWIGVLVSSAISDVPWLDPSAGGAMWFLFLSNWSLVILTMNTSLEAFNTLLNRFRRNKSSGRCLMFGKIPSPEQQQRHE</sequence>
<feature type="transmembrane region" description="Helical" evidence="1">
    <location>
        <begin position="66"/>
        <end position="90"/>
    </location>
</feature>
<dbReference type="Proteomes" id="UP001208570">
    <property type="component" value="Unassembled WGS sequence"/>
</dbReference>
<keyword evidence="1" id="KW-0812">Transmembrane</keyword>
<comment type="caution">
    <text evidence="2">The sequence shown here is derived from an EMBL/GenBank/DDBJ whole genome shotgun (WGS) entry which is preliminary data.</text>
</comment>
<keyword evidence="1" id="KW-1133">Transmembrane helix</keyword>
<organism evidence="2 3">
    <name type="scientific">Paralvinella palmiformis</name>
    <dbReference type="NCBI Taxonomy" id="53620"/>
    <lineage>
        <taxon>Eukaryota</taxon>
        <taxon>Metazoa</taxon>
        <taxon>Spiralia</taxon>
        <taxon>Lophotrochozoa</taxon>
        <taxon>Annelida</taxon>
        <taxon>Polychaeta</taxon>
        <taxon>Sedentaria</taxon>
        <taxon>Canalipalpata</taxon>
        <taxon>Terebellida</taxon>
        <taxon>Terebelliformia</taxon>
        <taxon>Alvinellidae</taxon>
        <taxon>Paralvinella</taxon>
    </lineage>
</organism>
<gene>
    <name evidence="2" type="ORF">LSH36_708g01060</name>
</gene>
<reference evidence="2" key="1">
    <citation type="journal article" date="2023" name="Mol. Biol. Evol.">
        <title>Third-Generation Sequencing Reveals the Adaptive Role of the Epigenome in Three Deep-Sea Polychaetes.</title>
        <authorList>
            <person name="Perez M."/>
            <person name="Aroh O."/>
            <person name="Sun Y."/>
            <person name="Lan Y."/>
            <person name="Juniper S.K."/>
            <person name="Young C.R."/>
            <person name="Angers B."/>
            <person name="Qian P.Y."/>
        </authorList>
    </citation>
    <scope>NUCLEOTIDE SEQUENCE</scope>
    <source>
        <strain evidence="2">P08H-3</strain>
    </source>
</reference>
<proteinExistence type="predicted"/>
<evidence type="ECO:0000313" key="3">
    <source>
        <dbReference type="Proteomes" id="UP001208570"/>
    </source>
</evidence>
<feature type="non-terminal residue" evidence="2">
    <location>
        <position position="1"/>
    </location>
</feature>
<name>A0AAD9MTN5_9ANNE</name>
<accession>A0AAD9MTN5</accession>
<protein>
    <submittedName>
        <fullName evidence="2">Uncharacterized protein</fullName>
    </submittedName>
</protein>
<evidence type="ECO:0000313" key="2">
    <source>
        <dbReference type="EMBL" id="KAK2145030.1"/>
    </source>
</evidence>
<keyword evidence="3" id="KW-1185">Reference proteome</keyword>
<feature type="transmembrane region" description="Helical" evidence="1">
    <location>
        <begin position="32"/>
        <end position="54"/>
    </location>
</feature>
<dbReference type="EMBL" id="JAODUP010000708">
    <property type="protein sequence ID" value="KAK2145030.1"/>
    <property type="molecule type" value="Genomic_DNA"/>
</dbReference>